<dbReference type="InterPro" id="IPR033932">
    <property type="entry name" value="YtcJ-like"/>
</dbReference>
<accession>A0ABQ4KRX6</accession>
<dbReference type="Proteomes" id="UP000680670">
    <property type="component" value="Unassembled WGS sequence"/>
</dbReference>
<dbReference type="Gene3D" id="3.10.310.70">
    <property type="match status" value="1"/>
</dbReference>
<dbReference type="InterPro" id="IPR013108">
    <property type="entry name" value="Amidohydro_3"/>
</dbReference>
<sequence length="532" mass="58597">MADIVFLHGEVITADEQNRIVEATAVKGNRIVAVGTSEEIAQYIGPQTSVIDLKGRSLLPGFIDSHLHLSAYGIDKLGVSCKASHIESLNDIFRDLREKAAGLPQGNWIRAWGFNETKIVEQRYPTKEELDEISTEHPIIIIRACNHISVANSKALDIFGINKSTPNPKGGIIGRKDGGELTGRLIETAHFQNAQKVTYSEEEIIRAFELASADYIAAGITTVHDAGTNDPNIFRKMQQAVQNGQIKLRIYAMVCTLDNPEAFIENMMAEGVKTGVGDDRFKIGPAKLFTDGSSSGPTIATRKAYTSNPEDYGILYYTQEELNRRLGEAHKQGYQITAHAQGDRAIEMVLNCIESALKAHPRSDARPRIEHAGISEPDLIDRMKRLGVVPIPNPAFFREYGEGYVHNYGKRVNWMYPLRSFFESGIISAIGSDNPVTDYNPLIGIQAAVQRKSIQGIEIGGEQTISLLQAIRAYTWNGAYASFDEHQKGSIEVGKLADLVMLDGSLLETDSENISDLSVEMTIINGDVVYQS</sequence>
<dbReference type="CDD" id="cd01300">
    <property type="entry name" value="YtcJ_like"/>
    <property type="match status" value="1"/>
</dbReference>
<feature type="domain" description="Amidohydrolase 3" evidence="1">
    <location>
        <begin position="50"/>
        <end position="530"/>
    </location>
</feature>
<dbReference type="SUPFAM" id="SSF51556">
    <property type="entry name" value="Metallo-dependent hydrolases"/>
    <property type="match status" value="1"/>
</dbReference>
<evidence type="ECO:0000259" key="1">
    <source>
        <dbReference type="Pfam" id="PF07969"/>
    </source>
</evidence>
<dbReference type="Gene3D" id="2.30.40.10">
    <property type="entry name" value="Urease, subunit C, domain 1"/>
    <property type="match status" value="1"/>
</dbReference>
<dbReference type="Gene3D" id="3.20.20.140">
    <property type="entry name" value="Metal-dependent hydrolases"/>
    <property type="match status" value="1"/>
</dbReference>
<dbReference type="PANTHER" id="PTHR22642">
    <property type="entry name" value="IMIDAZOLONEPROPIONASE"/>
    <property type="match status" value="1"/>
</dbReference>
<protein>
    <submittedName>
        <fullName evidence="2">Amidohydrolase</fullName>
    </submittedName>
</protein>
<dbReference type="Pfam" id="PF07969">
    <property type="entry name" value="Amidohydro_3"/>
    <property type="match status" value="1"/>
</dbReference>
<evidence type="ECO:0000313" key="3">
    <source>
        <dbReference type="Proteomes" id="UP000680670"/>
    </source>
</evidence>
<gene>
    <name evidence="2" type="ORF">J6TS1_06590</name>
</gene>
<dbReference type="EMBL" id="BORJ01000001">
    <property type="protein sequence ID" value="GIN94789.1"/>
    <property type="molecule type" value="Genomic_DNA"/>
</dbReference>
<keyword evidence="3" id="KW-1185">Reference proteome</keyword>
<dbReference type="PANTHER" id="PTHR22642:SF2">
    <property type="entry name" value="PROTEIN LONG AFTER FAR-RED 3"/>
    <property type="match status" value="1"/>
</dbReference>
<comment type="caution">
    <text evidence="2">The sequence shown here is derived from an EMBL/GenBank/DDBJ whole genome shotgun (WGS) entry which is preliminary data.</text>
</comment>
<evidence type="ECO:0000313" key="2">
    <source>
        <dbReference type="EMBL" id="GIN94789.1"/>
    </source>
</evidence>
<dbReference type="SUPFAM" id="SSF51338">
    <property type="entry name" value="Composite domain of metallo-dependent hydrolases"/>
    <property type="match status" value="1"/>
</dbReference>
<reference evidence="2 3" key="1">
    <citation type="submission" date="2021-03" db="EMBL/GenBank/DDBJ databases">
        <title>Antimicrobial resistance genes in bacteria isolated from Japanese honey, and their potential for conferring macrolide and lincosamide resistance in the American foulbrood pathogen Paenibacillus larvae.</title>
        <authorList>
            <person name="Okamoto M."/>
            <person name="Kumagai M."/>
            <person name="Kanamori H."/>
            <person name="Takamatsu D."/>
        </authorList>
    </citation>
    <scope>NUCLEOTIDE SEQUENCE [LARGE SCALE GENOMIC DNA]</scope>
    <source>
        <strain evidence="2 3">J6TS1</strain>
    </source>
</reference>
<dbReference type="InterPro" id="IPR011059">
    <property type="entry name" value="Metal-dep_hydrolase_composite"/>
</dbReference>
<organism evidence="2 3">
    <name type="scientific">Siminovitchia terrae</name>
    <name type="common">Bacillus terrae</name>
    <dbReference type="NCBI Taxonomy" id="1914933"/>
    <lineage>
        <taxon>Bacteria</taxon>
        <taxon>Bacillati</taxon>
        <taxon>Bacillota</taxon>
        <taxon>Bacilli</taxon>
        <taxon>Bacillales</taxon>
        <taxon>Bacillaceae</taxon>
        <taxon>Siminovitchia</taxon>
    </lineage>
</organism>
<dbReference type="RefSeq" id="WP_212952900.1">
    <property type="nucleotide sequence ID" value="NZ_BORJ01000001.1"/>
</dbReference>
<name>A0ABQ4KRX6_SIMTE</name>
<dbReference type="InterPro" id="IPR032466">
    <property type="entry name" value="Metal_Hydrolase"/>
</dbReference>
<proteinExistence type="predicted"/>